<dbReference type="PANTHER" id="PTHR30383:SF5">
    <property type="entry name" value="SGNH HYDROLASE-TYPE ESTERASE DOMAIN-CONTAINING PROTEIN"/>
    <property type="match status" value="1"/>
</dbReference>
<reference evidence="3" key="1">
    <citation type="submission" date="2021-01" db="EMBL/GenBank/DDBJ databases">
        <authorList>
            <person name="Corre E."/>
            <person name="Pelletier E."/>
            <person name="Niang G."/>
            <person name="Scheremetjew M."/>
            <person name="Finn R."/>
            <person name="Kale V."/>
            <person name="Holt S."/>
            <person name="Cochrane G."/>
            <person name="Meng A."/>
            <person name="Brown T."/>
            <person name="Cohen L."/>
        </authorList>
    </citation>
    <scope>NUCLEOTIDE SEQUENCE</scope>
</reference>
<organism evidence="3">
    <name type="scientific">Noctiluca scintillans</name>
    <name type="common">Sea sparkle</name>
    <name type="synonym">Red tide dinoflagellate</name>
    <dbReference type="NCBI Taxonomy" id="2966"/>
    <lineage>
        <taxon>Eukaryota</taxon>
        <taxon>Sar</taxon>
        <taxon>Alveolata</taxon>
        <taxon>Dinophyceae</taxon>
        <taxon>Noctilucales</taxon>
        <taxon>Noctilucaceae</taxon>
        <taxon>Noctiluca</taxon>
    </lineage>
</organism>
<dbReference type="SUPFAM" id="SSF52266">
    <property type="entry name" value="SGNH hydrolase"/>
    <property type="match status" value="1"/>
</dbReference>
<feature type="compositionally biased region" description="Basic and acidic residues" evidence="1">
    <location>
        <begin position="232"/>
        <end position="242"/>
    </location>
</feature>
<evidence type="ECO:0000313" key="3">
    <source>
        <dbReference type="EMBL" id="CAD8854947.1"/>
    </source>
</evidence>
<dbReference type="Gene3D" id="3.40.50.1110">
    <property type="entry name" value="SGNH hydrolase"/>
    <property type="match status" value="1"/>
</dbReference>
<sequence>MCYGDSNTAGFNAGGQAYDPYAQAMTEELRSAGCECTVRVCGLSGLTARDMVEKSSMAAIPDVAGVVGQGIEVLLVDKPDLVILMTGTNDIGQGMHPRGVLEDICTLHTMCHAQGIPTVAIGPPMVSKGAVAVRRDELASLLGQWARETPLVDVYADIQDLVPHRGPNTHWDKDDLHFSPAGSAALGVKLAREVLRWLPHSCSRLPERGNDPRGLLHGHSRSCVNLNLPGTDDLRGRSDPPKVSKLHSHGPNVTVRPHRNFLGNSGGCDRDYRSTARRFGVRHDFEDMQSAEAPEASTNAGSWRREAELRSSCSDLVTPPTTARETLTDVTGRMSSRTNSNSFLPLPRTYSRKGSFVPVLSTASTSNRNGSMAVKMHGAVPGPERRDSPTTKSTGARDASLPPRPGSQTARRSDSATAVDMNGWSTARPGRSESLISFATQRTPISSNGSLPPQPGSQTARHSDSATAVEANSWSMTRPSRSESLISFAAQRTPISRNDSLPPRPGSQTGRNGSTATEDMSSYCLSKQFRPMQFGARDEQTCGVRSLGSASTSASSGRSLRSCRTSRDESIGTSERGSGRATPVHVQLARVGATSHRVVAVAPSEQSSMWSSEEERAFVHD</sequence>
<protein>
    <recommendedName>
        <fullName evidence="2">SGNH hydrolase-type esterase domain-containing protein</fullName>
    </recommendedName>
</protein>
<feature type="compositionally biased region" description="Low complexity" evidence="1">
    <location>
        <begin position="546"/>
        <end position="562"/>
    </location>
</feature>
<evidence type="ECO:0000256" key="1">
    <source>
        <dbReference type="SAM" id="MobiDB-lite"/>
    </source>
</evidence>
<feature type="region of interest" description="Disordered" evidence="1">
    <location>
        <begin position="228"/>
        <end position="262"/>
    </location>
</feature>
<feature type="compositionally biased region" description="Polar residues" evidence="1">
    <location>
        <begin position="361"/>
        <end position="370"/>
    </location>
</feature>
<dbReference type="Pfam" id="PF13472">
    <property type="entry name" value="Lipase_GDSL_2"/>
    <property type="match status" value="1"/>
</dbReference>
<name>A0A7S1FBH5_NOCSC</name>
<feature type="compositionally biased region" description="Polar residues" evidence="1">
    <location>
        <begin position="470"/>
        <end position="485"/>
    </location>
</feature>
<dbReference type="EMBL" id="HBFQ01041339">
    <property type="protein sequence ID" value="CAD8854947.1"/>
    <property type="molecule type" value="Transcribed_RNA"/>
</dbReference>
<feature type="region of interest" description="Disordered" evidence="1">
    <location>
        <begin position="361"/>
        <end position="431"/>
    </location>
</feature>
<feature type="domain" description="SGNH hydrolase-type esterase" evidence="2">
    <location>
        <begin position="2"/>
        <end position="184"/>
    </location>
</feature>
<feature type="compositionally biased region" description="Polar residues" evidence="1">
    <location>
        <begin position="506"/>
        <end position="520"/>
    </location>
</feature>
<evidence type="ECO:0000259" key="2">
    <source>
        <dbReference type="Pfam" id="PF13472"/>
    </source>
</evidence>
<accession>A0A7S1FBH5</accession>
<dbReference type="PANTHER" id="PTHR30383">
    <property type="entry name" value="THIOESTERASE 1/PROTEASE 1/LYSOPHOSPHOLIPASE L1"/>
    <property type="match status" value="1"/>
</dbReference>
<dbReference type="AlphaFoldDB" id="A0A7S1FBH5"/>
<dbReference type="GO" id="GO:0004622">
    <property type="term" value="F:phosphatidylcholine lysophospholipase activity"/>
    <property type="evidence" value="ECO:0007669"/>
    <property type="project" value="TreeGrafter"/>
</dbReference>
<dbReference type="InterPro" id="IPR051532">
    <property type="entry name" value="Ester_Hydrolysis_Enzymes"/>
</dbReference>
<gene>
    <name evidence="3" type="ORF">NSCI0253_LOCUS29299</name>
</gene>
<proteinExistence type="predicted"/>
<feature type="region of interest" description="Disordered" evidence="1">
    <location>
        <begin position="443"/>
        <end position="520"/>
    </location>
</feature>
<dbReference type="InterPro" id="IPR036514">
    <property type="entry name" value="SGNH_hydro_sf"/>
</dbReference>
<feature type="compositionally biased region" description="Polar residues" evidence="1">
    <location>
        <begin position="443"/>
        <end position="460"/>
    </location>
</feature>
<feature type="region of interest" description="Disordered" evidence="1">
    <location>
        <begin position="545"/>
        <end position="584"/>
    </location>
</feature>
<dbReference type="CDD" id="cd00229">
    <property type="entry name" value="SGNH_hydrolase"/>
    <property type="match status" value="1"/>
</dbReference>
<dbReference type="InterPro" id="IPR013830">
    <property type="entry name" value="SGNH_hydro"/>
</dbReference>